<organism evidence="1">
    <name type="scientific">Amphimedon queenslandica</name>
    <name type="common">Sponge</name>
    <dbReference type="NCBI Taxonomy" id="400682"/>
    <lineage>
        <taxon>Eukaryota</taxon>
        <taxon>Metazoa</taxon>
        <taxon>Porifera</taxon>
        <taxon>Demospongiae</taxon>
        <taxon>Heteroscleromorpha</taxon>
        <taxon>Haplosclerida</taxon>
        <taxon>Niphatidae</taxon>
        <taxon>Amphimedon</taxon>
    </lineage>
</organism>
<reference evidence="1" key="1">
    <citation type="submission" date="2017-05" db="UniProtKB">
        <authorList>
            <consortium name="EnsemblMetazoa"/>
        </authorList>
    </citation>
    <scope>IDENTIFICATION</scope>
</reference>
<dbReference type="AlphaFoldDB" id="A0A1X7VHW5"/>
<sequence length="62" mass="6897">MCHCMKDVSGCYANGFIKAGRINFPAIVKSLGCDGLCSLAKYHANNVHEWDDGKFFFHDLTV</sequence>
<name>A0A1X7VHW5_AMPQE</name>
<protein>
    <submittedName>
        <fullName evidence="1">Uncharacterized protein</fullName>
    </submittedName>
</protein>
<accession>A0A1X7VHW5</accession>
<dbReference type="InParanoid" id="A0A1X7VHW5"/>
<proteinExistence type="predicted"/>
<evidence type="ECO:0000313" key="1">
    <source>
        <dbReference type="EnsemblMetazoa" id="Aqu2.1.39062_001"/>
    </source>
</evidence>
<dbReference type="EnsemblMetazoa" id="Aqu2.1.39062_001">
    <property type="protein sequence ID" value="Aqu2.1.39062_001"/>
    <property type="gene ID" value="Aqu2.1.39062"/>
</dbReference>